<proteinExistence type="inferred from homology"/>
<keyword evidence="4" id="KW-1185">Reference proteome</keyword>
<dbReference type="InterPro" id="IPR050961">
    <property type="entry name" value="BolA/IbaG_stress_morph_reg"/>
</dbReference>
<protein>
    <submittedName>
        <fullName evidence="3">Uncharacterized protein</fullName>
    </submittedName>
</protein>
<name>A0A1R2B728_9CILI</name>
<dbReference type="AlphaFoldDB" id="A0A1R2B728"/>
<evidence type="ECO:0000256" key="1">
    <source>
        <dbReference type="ARBA" id="ARBA00005578"/>
    </source>
</evidence>
<comment type="similarity">
    <text evidence="1 2">Belongs to the BolA/IbaG family.</text>
</comment>
<dbReference type="InterPro" id="IPR036065">
    <property type="entry name" value="BolA-like_sf"/>
</dbReference>
<reference evidence="3 4" key="1">
    <citation type="submission" date="2016-11" db="EMBL/GenBank/DDBJ databases">
        <title>The macronuclear genome of Stentor coeruleus: a giant cell with tiny introns.</title>
        <authorList>
            <person name="Slabodnick M."/>
            <person name="Ruby J.G."/>
            <person name="Reiff S.B."/>
            <person name="Swart E.C."/>
            <person name="Gosai S."/>
            <person name="Prabakaran S."/>
            <person name="Witkowska E."/>
            <person name="Larue G.E."/>
            <person name="Fisher S."/>
            <person name="Freeman R.M."/>
            <person name="Gunawardena J."/>
            <person name="Chu W."/>
            <person name="Stover N.A."/>
            <person name="Gregory B.D."/>
            <person name="Nowacki M."/>
            <person name="Derisi J."/>
            <person name="Roy S.W."/>
            <person name="Marshall W.F."/>
            <person name="Sood P."/>
        </authorList>
    </citation>
    <scope>NUCLEOTIDE SEQUENCE [LARGE SCALE GENOMIC DNA]</scope>
    <source>
        <strain evidence="3">WM001</strain>
    </source>
</reference>
<dbReference type="InterPro" id="IPR002634">
    <property type="entry name" value="BolA"/>
</dbReference>
<dbReference type="PANTHER" id="PTHR46229">
    <property type="entry name" value="BOLA TRANSCRIPTION REGULATOR"/>
    <property type="match status" value="1"/>
</dbReference>
<dbReference type="PANTHER" id="PTHR46229:SF2">
    <property type="entry name" value="BOLA-LIKE PROTEIN 1"/>
    <property type="match status" value="1"/>
</dbReference>
<dbReference type="PIRSF" id="PIRSF003113">
    <property type="entry name" value="BolA"/>
    <property type="match status" value="1"/>
</dbReference>
<dbReference type="Gene3D" id="3.30.300.90">
    <property type="entry name" value="BolA-like"/>
    <property type="match status" value="1"/>
</dbReference>
<accession>A0A1R2B728</accession>
<evidence type="ECO:0000256" key="2">
    <source>
        <dbReference type="RuleBase" id="RU003860"/>
    </source>
</evidence>
<dbReference type="SUPFAM" id="SSF82657">
    <property type="entry name" value="BolA-like"/>
    <property type="match status" value="1"/>
</dbReference>
<sequence length="105" mass="12346">MLTRRMFSVVKQIIQEKLQTFNPTVVQVLDESWMHETNKETHFKIFLVSQAFSGNSSLKRQSLVSKAIQDIWNNDVVTVSIVAQSPEEYEEYKKKEIIYDYQKAD</sequence>
<dbReference type="EMBL" id="MPUH01000892">
    <property type="protein sequence ID" value="OMJ72546.1"/>
    <property type="molecule type" value="Genomic_DNA"/>
</dbReference>
<dbReference type="Pfam" id="PF01722">
    <property type="entry name" value="BolA"/>
    <property type="match status" value="1"/>
</dbReference>
<dbReference type="OrthoDB" id="4983at2759"/>
<dbReference type="Proteomes" id="UP000187209">
    <property type="component" value="Unassembled WGS sequence"/>
</dbReference>
<comment type="caution">
    <text evidence="3">The sequence shown here is derived from an EMBL/GenBank/DDBJ whole genome shotgun (WGS) entry which is preliminary data.</text>
</comment>
<gene>
    <name evidence="3" type="ORF">SteCoe_28991</name>
</gene>
<evidence type="ECO:0000313" key="4">
    <source>
        <dbReference type="Proteomes" id="UP000187209"/>
    </source>
</evidence>
<organism evidence="3 4">
    <name type="scientific">Stentor coeruleus</name>
    <dbReference type="NCBI Taxonomy" id="5963"/>
    <lineage>
        <taxon>Eukaryota</taxon>
        <taxon>Sar</taxon>
        <taxon>Alveolata</taxon>
        <taxon>Ciliophora</taxon>
        <taxon>Postciliodesmatophora</taxon>
        <taxon>Heterotrichea</taxon>
        <taxon>Heterotrichida</taxon>
        <taxon>Stentoridae</taxon>
        <taxon>Stentor</taxon>
    </lineage>
</organism>
<evidence type="ECO:0000313" key="3">
    <source>
        <dbReference type="EMBL" id="OMJ72546.1"/>
    </source>
</evidence>